<gene>
    <name evidence="1" type="ORF">F5Z01DRAFT_636566</name>
</gene>
<accession>A0A9P8CR95</accession>
<keyword evidence="2" id="KW-1185">Reference proteome</keyword>
<dbReference type="PANTHER" id="PTHR39600">
    <property type="entry name" value="PEPTIDASE INHIBITOR I78 FAMILY PROTEIN"/>
    <property type="match status" value="1"/>
</dbReference>
<dbReference type="InterPro" id="IPR021719">
    <property type="entry name" value="Prot_inh_I78"/>
</dbReference>
<protein>
    <recommendedName>
        <fullName evidence="3">Proteinase inhibitor I78</fullName>
    </recommendedName>
</protein>
<evidence type="ECO:0000313" key="1">
    <source>
        <dbReference type="EMBL" id="KAG9254491.1"/>
    </source>
</evidence>
<reference evidence="1" key="1">
    <citation type="journal article" date="2021" name="IMA Fungus">
        <title>Genomic characterization of three marine fungi, including Emericellopsis atlantica sp. nov. with signatures of a generalist lifestyle and marine biomass degradation.</title>
        <authorList>
            <person name="Hagestad O.C."/>
            <person name="Hou L."/>
            <person name="Andersen J.H."/>
            <person name="Hansen E.H."/>
            <person name="Altermark B."/>
            <person name="Li C."/>
            <person name="Kuhnert E."/>
            <person name="Cox R.J."/>
            <person name="Crous P.W."/>
            <person name="Spatafora J.W."/>
            <person name="Lail K."/>
            <person name="Amirebrahimi M."/>
            <person name="Lipzen A."/>
            <person name="Pangilinan J."/>
            <person name="Andreopoulos W."/>
            <person name="Hayes R.D."/>
            <person name="Ng V."/>
            <person name="Grigoriev I.V."/>
            <person name="Jackson S.A."/>
            <person name="Sutton T.D.S."/>
            <person name="Dobson A.D.W."/>
            <person name="Rama T."/>
        </authorList>
    </citation>
    <scope>NUCLEOTIDE SEQUENCE</scope>
    <source>
        <strain evidence="1">TS7</strain>
    </source>
</reference>
<proteinExistence type="predicted"/>
<dbReference type="PROSITE" id="PS51257">
    <property type="entry name" value="PROKAR_LIPOPROTEIN"/>
    <property type="match status" value="1"/>
</dbReference>
<dbReference type="PANTHER" id="PTHR39600:SF1">
    <property type="entry name" value="PEPTIDASE INHIBITOR I78 FAMILY PROTEIN"/>
    <property type="match status" value="1"/>
</dbReference>
<comment type="caution">
    <text evidence="1">The sequence shown here is derived from an EMBL/GenBank/DDBJ whole genome shotgun (WGS) entry which is preliminary data.</text>
</comment>
<dbReference type="AlphaFoldDB" id="A0A9P8CR95"/>
<organism evidence="1 2">
    <name type="scientific">Emericellopsis atlantica</name>
    <dbReference type="NCBI Taxonomy" id="2614577"/>
    <lineage>
        <taxon>Eukaryota</taxon>
        <taxon>Fungi</taxon>
        <taxon>Dikarya</taxon>
        <taxon>Ascomycota</taxon>
        <taxon>Pezizomycotina</taxon>
        <taxon>Sordariomycetes</taxon>
        <taxon>Hypocreomycetidae</taxon>
        <taxon>Hypocreales</taxon>
        <taxon>Bionectriaceae</taxon>
        <taxon>Emericellopsis</taxon>
    </lineage>
</organism>
<dbReference type="Pfam" id="PF11720">
    <property type="entry name" value="Inhibitor_I78"/>
    <property type="match status" value="1"/>
</dbReference>
<dbReference type="GeneID" id="70293124"/>
<dbReference type="Proteomes" id="UP000887229">
    <property type="component" value="Unassembled WGS sequence"/>
</dbReference>
<dbReference type="Gene3D" id="3.30.10.10">
    <property type="entry name" value="Trypsin Inhibitor V, subunit A"/>
    <property type="match status" value="1"/>
</dbReference>
<dbReference type="EMBL" id="MU251254">
    <property type="protein sequence ID" value="KAG9254491.1"/>
    <property type="molecule type" value="Genomic_DNA"/>
</dbReference>
<dbReference type="RefSeq" id="XP_046118415.1">
    <property type="nucleotide sequence ID" value="XM_046262221.1"/>
</dbReference>
<name>A0A9P8CR95_9HYPO</name>
<evidence type="ECO:0008006" key="3">
    <source>
        <dbReference type="Google" id="ProtNLM"/>
    </source>
</evidence>
<evidence type="ECO:0000313" key="2">
    <source>
        <dbReference type="Proteomes" id="UP000887229"/>
    </source>
</evidence>
<sequence length="123" mass="13624">MVTSKKMPLNSYSSPTLLLLSCLIILLVAYLFTKNTYTTSSVNMPLVTGQSTNPSNPTEEWQNKLVGKTLHDQESGATTFCKKDLPEGCRVIKPGTMVTKDFKEDRLNVHLDDEGIVTHVLHG</sequence>
<dbReference type="OrthoDB" id="10013825at2759"/>